<keyword evidence="3" id="KW-0433">Leucine-rich repeat</keyword>
<dbReference type="GO" id="GO:0004672">
    <property type="term" value="F:protein kinase activity"/>
    <property type="evidence" value="ECO:0007669"/>
    <property type="project" value="InterPro"/>
</dbReference>
<dbReference type="PROSITE" id="PS50011">
    <property type="entry name" value="PROTEIN_KINASE_DOM"/>
    <property type="match status" value="1"/>
</dbReference>
<feature type="compositionally biased region" description="Basic and acidic residues" evidence="9">
    <location>
        <begin position="350"/>
        <end position="364"/>
    </location>
</feature>
<dbReference type="Gene3D" id="1.10.510.10">
    <property type="entry name" value="Transferase(Phosphotransferase) domain 1"/>
    <property type="match status" value="1"/>
</dbReference>
<keyword evidence="7 10" id="KW-1133">Transmembrane helix</keyword>
<dbReference type="InterPro" id="IPR001611">
    <property type="entry name" value="Leu-rich_rpt"/>
</dbReference>
<dbReference type="Proteomes" id="UP001345219">
    <property type="component" value="Chromosome 2"/>
</dbReference>
<dbReference type="AlphaFoldDB" id="A0AAN7JU19"/>
<evidence type="ECO:0000256" key="5">
    <source>
        <dbReference type="ARBA" id="ARBA00022729"/>
    </source>
</evidence>
<protein>
    <recommendedName>
        <fullName evidence="12">Protein kinase domain-containing protein</fullName>
    </recommendedName>
</protein>
<dbReference type="InterPro" id="IPR001245">
    <property type="entry name" value="Ser-Thr/Tyr_kinase_cat_dom"/>
</dbReference>
<dbReference type="InterPro" id="IPR046959">
    <property type="entry name" value="PRK1-6/SRF4-like"/>
</dbReference>
<dbReference type="PANTHER" id="PTHR48007:SF50">
    <property type="entry name" value="PROTEIN KINASE DOMAIN-CONTAINING PROTEIN"/>
    <property type="match status" value="1"/>
</dbReference>
<evidence type="ECO:0000256" key="4">
    <source>
        <dbReference type="ARBA" id="ARBA00022692"/>
    </source>
</evidence>
<dbReference type="Pfam" id="PF07714">
    <property type="entry name" value="PK_Tyr_Ser-Thr"/>
    <property type="match status" value="1"/>
</dbReference>
<keyword evidence="8 10" id="KW-0472">Membrane</keyword>
<dbReference type="Pfam" id="PF13855">
    <property type="entry name" value="LRR_8"/>
    <property type="match status" value="1"/>
</dbReference>
<evidence type="ECO:0000256" key="10">
    <source>
        <dbReference type="SAM" id="Phobius"/>
    </source>
</evidence>
<feature type="compositionally biased region" description="Basic and acidic residues" evidence="9">
    <location>
        <begin position="548"/>
        <end position="567"/>
    </location>
</feature>
<feature type="domain" description="Protein kinase" evidence="12">
    <location>
        <begin position="392"/>
        <end position="656"/>
    </location>
</feature>
<dbReference type="Gene3D" id="3.30.200.20">
    <property type="entry name" value="Phosphorylase Kinase, domain 1"/>
    <property type="match status" value="1"/>
</dbReference>
<keyword evidence="6" id="KW-0677">Repeat</keyword>
<evidence type="ECO:0000256" key="8">
    <source>
        <dbReference type="ARBA" id="ARBA00023136"/>
    </source>
</evidence>
<gene>
    <name evidence="13" type="ORF">SAY87_002208</name>
</gene>
<evidence type="ECO:0000259" key="12">
    <source>
        <dbReference type="PROSITE" id="PS50011"/>
    </source>
</evidence>
<evidence type="ECO:0000256" key="11">
    <source>
        <dbReference type="SAM" id="SignalP"/>
    </source>
</evidence>
<dbReference type="SUPFAM" id="SSF56112">
    <property type="entry name" value="Protein kinase-like (PK-like)"/>
    <property type="match status" value="1"/>
</dbReference>
<evidence type="ECO:0000256" key="9">
    <source>
        <dbReference type="SAM" id="MobiDB-lite"/>
    </source>
</evidence>
<comment type="caution">
    <text evidence="13">The sequence shown here is derived from an EMBL/GenBank/DDBJ whole genome shotgun (WGS) entry which is preliminary data.</text>
</comment>
<evidence type="ECO:0000256" key="6">
    <source>
        <dbReference type="ARBA" id="ARBA00022737"/>
    </source>
</evidence>
<feature type="region of interest" description="Disordered" evidence="9">
    <location>
        <begin position="319"/>
        <end position="364"/>
    </location>
</feature>
<sequence length="667" mass="72152">MPAPTAPLLIFFYYCSFFLSLACSATSSGDISAILPNDAASLLAFKSSADLDQTLLYSLTERFDFCQWRGVKCAQGRVVRFVLQSSGLRGSFAAGTLSRLDQLGVLSLQDNSLSGPLPDLSALSNLKSLFLGRNSFSGPFPVSVVSLHRLMVLDLSFNNFSGLIPPALTRLDRLDTLRLEWNRFTGPLPPLNQALLHSFNVSVNNLTGLVPATASLSRFGSSSFSGNPGLCGEIVNRACRSGEPFFGVAPASGIPSVSAPLGQNAESHGAATVVGVSPRLGSQKKQKKTGVVLGFTVVVLVLISAVAIIVTLVKGRRNDNSSETRSVHQKKPSAVDAERIQATPPLVDPPVKKPETEANGKVEDASRVQRRSRILVFSTGEPELYTLEQLMRASAELLGRGSIGTTYKAVLDNQLIVTVKRLDANKTAATGEEVFQGHMEAVGLLRHPNLVPVRAYFQAKGERLVIFDYMPNGSLYNLIHGSRSARSKPLHWTSCLKITEDVAQGLGYIHQSSRLIHGNIKSSNILLGPDFEACLTDYSLSTLAPEGSVHDNEDPDSWARRAPETRKSVLQAGPRSDVYAFGVLVMELLTGRHPSQHPYLSLPEMLGWVQAVREDHDGGAKDPRLGMLVEVAAVCRSVSPEQRPTMWQVLKMIQEIKKSVNASDSTA</sequence>
<comment type="subcellular location">
    <subcellularLocation>
        <location evidence="1">Membrane</location>
        <topology evidence="1">Single-pass membrane protein</topology>
    </subcellularLocation>
</comment>
<keyword evidence="4 10" id="KW-0812">Transmembrane</keyword>
<proteinExistence type="predicted"/>
<accession>A0AAN7JU19</accession>
<evidence type="ECO:0000256" key="3">
    <source>
        <dbReference type="ARBA" id="ARBA00022614"/>
    </source>
</evidence>
<organism evidence="13 14">
    <name type="scientific">Trapa incisa</name>
    <dbReference type="NCBI Taxonomy" id="236973"/>
    <lineage>
        <taxon>Eukaryota</taxon>
        <taxon>Viridiplantae</taxon>
        <taxon>Streptophyta</taxon>
        <taxon>Embryophyta</taxon>
        <taxon>Tracheophyta</taxon>
        <taxon>Spermatophyta</taxon>
        <taxon>Magnoliopsida</taxon>
        <taxon>eudicotyledons</taxon>
        <taxon>Gunneridae</taxon>
        <taxon>Pentapetalae</taxon>
        <taxon>rosids</taxon>
        <taxon>malvids</taxon>
        <taxon>Myrtales</taxon>
        <taxon>Lythraceae</taxon>
        <taxon>Trapa</taxon>
    </lineage>
</organism>
<dbReference type="PANTHER" id="PTHR48007">
    <property type="entry name" value="LEUCINE-RICH REPEAT RECEPTOR-LIKE PROTEIN KINASE PXC1"/>
    <property type="match status" value="1"/>
</dbReference>
<dbReference type="InterPro" id="IPR000719">
    <property type="entry name" value="Prot_kinase_dom"/>
</dbReference>
<dbReference type="GO" id="GO:0016020">
    <property type="term" value="C:membrane"/>
    <property type="evidence" value="ECO:0007669"/>
    <property type="project" value="UniProtKB-SubCell"/>
</dbReference>
<dbReference type="Gene3D" id="3.80.10.10">
    <property type="entry name" value="Ribonuclease Inhibitor"/>
    <property type="match status" value="2"/>
</dbReference>
<evidence type="ECO:0000256" key="2">
    <source>
        <dbReference type="ARBA" id="ARBA00022553"/>
    </source>
</evidence>
<feature type="signal peptide" evidence="11">
    <location>
        <begin position="1"/>
        <end position="24"/>
    </location>
</feature>
<evidence type="ECO:0000313" key="14">
    <source>
        <dbReference type="Proteomes" id="UP001345219"/>
    </source>
</evidence>
<keyword evidence="14" id="KW-1185">Reference proteome</keyword>
<feature type="transmembrane region" description="Helical" evidence="10">
    <location>
        <begin position="291"/>
        <end position="313"/>
    </location>
</feature>
<keyword evidence="2" id="KW-0597">Phosphoprotein</keyword>
<evidence type="ECO:0000313" key="13">
    <source>
        <dbReference type="EMBL" id="KAK4754104.1"/>
    </source>
</evidence>
<evidence type="ECO:0000256" key="7">
    <source>
        <dbReference type="ARBA" id="ARBA00022989"/>
    </source>
</evidence>
<dbReference type="InterPro" id="IPR011009">
    <property type="entry name" value="Kinase-like_dom_sf"/>
</dbReference>
<dbReference type="InterPro" id="IPR032675">
    <property type="entry name" value="LRR_dom_sf"/>
</dbReference>
<feature type="region of interest" description="Disordered" evidence="9">
    <location>
        <begin position="545"/>
        <end position="567"/>
    </location>
</feature>
<dbReference type="FunFam" id="3.80.10.10:FF:002837">
    <property type="entry name" value="Probable inactive receptor kinase At5g67200"/>
    <property type="match status" value="1"/>
</dbReference>
<feature type="chain" id="PRO_5042858502" description="Protein kinase domain-containing protein" evidence="11">
    <location>
        <begin position="25"/>
        <end position="667"/>
    </location>
</feature>
<dbReference type="GO" id="GO:0005524">
    <property type="term" value="F:ATP binding"/>
    <property type="evidence" value="ECO:0007669"/>
    <property type="project" value="InterPro"/>
</dbReference>
<dbReference type="FunFam" id="3.80.10.10:FF:000722">
    <property type="entry name" value="Leucine-rich repeat receptor-like protein kinase"/>
    <property type="match status" value="1"/>
</dbReference>
<evidence type="ECO:0000256" key="1">
    <source>
        <dbReference type="ARBA" id="ARBA00004167"/>
    </source>
</evidence>
<reference evidence="13 14" key="1">
    <citation type="journal article" date="2023" name="Hortic Res">
        <title>Pangenome of water caltrop reveals structural variations and asymmetric subgenome divergence after allopolyploidization.</title>
        <authorList>
            <person name="Zhang X."/>
            <person name="Chen Y."/>
            <person name="Wang L."/>
            <person name="Yuan Y."/>
            <person name="Fang M."/>
            <person name="Shi L."/>
            <person name="Lu R."/>
            <person name="Comes H.P."/>
            <person name="Ma Y."/>
            <person name="Chen Y."/>
            <person name="Huang G."/>
            <person name="Zhou Y."/>
            <person name="Zheng Z."/>
            <person name="Qiu Y."/>
        </authorList>
    </citation>
    <scope>NUCLEOTIDE SEQUENCE [LARGE SCALE GENOMIC DNA]</scope>
    <source>
        <tissue evidence="13">Roots</tissue>
    </source>
</reference>
<name>A0AAN7JU19_9MYRT</name>
<dbReference type="SUPFAM" id="SSF52058">
    <property type="entry name" value="L domain-like"/>
    <property type="match status" value="1"/>
</dbReference>
<keyword evidence="5 11" id="KW-0732">Signal</keyword>
<dbReference type="EMBL" id="JAXIOK010000015">
    <property type="protein sequence ID" value="KAK4754104.1"/>
    <property type="molecule type" value="Genomic_DNA"/>
</dbReference>